<feature type="compositionally biased region" description="Basic and acidic residues" evidence="1">
    <location>
        <begin position="209"/>
        <end position="225"/>
    </location>
</feature>
<dbReference type="InParanoid" id="A0A218Z0I5"/>
<sequence length="235" mass="25874">MGAATLAHWSDGEHQLLVRVTNAQTELECRGQPQEISRAAHWRRVAARLLDRGYSRTDTACRGHWKRVEAAQEATEAPAESGWDEQEDGGFWWPQRRASWPGKKATPRRSSPGRGIGRPSPSAWRREAITDRPMRPMRDIPRISYAEDEGEEMEGEGGDENMDVQLESPPDAGTGAFSCDPGLDSEPESVKGLQPGTRDLDSASTGSRGEAHDGGEQKEERERQNQEVQAGGCLG</sequence>
<dbReference type="Gene3D" id="1.10.10.60">
    <property type="entry name" value="Homeodomain-like"/>
    <property type="match status" value="1"/>
</dbReference>
<dbReference type="InterPro" id="IPR044822">
    <property type="entry name" value="Myb_DNA-bind_4"/>
</dbReference>
<protein>
    <recommendedName>
        <fullName evidence="2">Myb-like domain-containing protein</fullName>
    </recommendedName>
</protein>
<dbReference type="OrthoDB" id="3552623at2759"/>
<dbReference type="AlphaFoldDB" id="A0A218Z0I5"/>
<dbReference type="PROSITE" id="PS50090">
    <property type="entry name" value="MYB_LIKE"/>
    <property type="match status" value="1"/>
</dbReference>
<feature type="domain" description="Myb-like" evidence="2">
    <location>
        <begin position="9"/>
        <end position="69"/>
    </location>
</feature>
<evidence type="ECO:0000259" key="2">
    <source>
        <dbReference type="PROSITE" id="PS50090"/>
    </source>
</evidence>
<dbReference type="Proteomes" id="UP000242519">
    <property type="component" value="Unassembled WGS sequence"/>
</dbReference>
<comment type="caution">
    <text evidence="3">The sequence shown here is derived from an EMBL/GenBank/DDBJ whole genome shotgun (WGS) entry which is preliminary data.</text>
</comment>
<dbReference type="EMBL" id="MZNU01000266">
    <property type="protein sequence ID" value="OWP01581.1"/>
    <property type="molecule type" value="Genomic_DNA"/>
</dbReference>
<gene>
    <name evidence="3" type="ORF">B2J93_2097</name>
</gene>
<accession>A0A218Z0I5</accession>
<dbReference type="STRING" id="503106.A0A218Z0I5"/>
<feature type="compositionally biased region" description="Acidic residues" evidence="1">
    <location>
        <begin position="146"/>
        <end position="162"/>
    </location>
</feature>
<dbReference type="Pfam" id="PF13837">
    <property type="entry name" value="Myb_DNA-bind_4"/>
    <property type="match status" value="1"/>
</dbReference>
<evidence type="ECO:0000256" key="1">
    <source>
        <dbReference type="SAM" id="MobiDB-lite"/>
    </source>
</evidence>
<name>A0A218Z0I5_9HELO</name>
<dbReference type="InterPro" id="IPR001005">
    <property type="entry name" value="SANT/Myb"/>
</dbReference>
<proteinExistence type="predicted"/>
<reference evidence="3 4" key="1">
    <citation type="submission" date="2017-04" db="EMBL/GenBank/DDBJ databases">
        <title>Draft genome sequence of Marssonina coronaria NL1: causal agent of apple blotch.</title>
        <authorList>
            <person name="Cheng Q."/>
        </authorList>
    </citation>
    <scope>NUCLEOTIDE SEQUENCE [LARGE SCALE GENOMIC DNA]</scope>
    <source>
        <strain evidence="3 4">NL1</strain>
    </source>
</reference>
<evidence type="ECO:0000313" key="4">
    <source>
        <dbReference type="Proteomes" id="UP000242519"/>
    </source>
</evidence>
<organism evidence="3 4">
    <name type="scientific">Diplocarpon coronariae</name>
    <dbReference type="NCBI Taxonomy" id="2795749"/>
    <lineage>
        <taxon>Eukaryota</taxon>
        <taxon>Fungi</taxon>
        <taxon>Dikarya</taxon>
        <taxon>Ascomycota</taxon>
        <taxon>Pezizomycotina</taxon>
        <taxon>Leotiomycetes</taxon>
        <taxon>Helotiales</taxon>
        <taxon>Drepanopezizaceae</taxon>
        <taxon>Diplocarpon</taxon>
    </lineage>
</organism>
<feature type="region of interest" description="Disordered" evidence="1">
    <location>
        <begin position="73"/>
        <end position="235"/>
    </location>
</feature>
<feature type="compositionally biased region" description="Low complexity" evidence="1">
    <location>
        <begin position="108"/>
        <end position="122"/>
    </location>
</feature>
<keyword evidence="4" id="KW-1185">Reference proteome</keyword>
<evidence type="ECO:0000313" key="3">
    <source>
        <dbReference type="EMBL" id="OWP01581.1"/>
    </source>
</evidence>
<feature type="compositionally biased region" description="Basic and acidic residues" evidence="1">
    <location>
        <begin position="124"/>
        <end position="141"/>
    </location>
</feature>